<dbReference type="Proteomes" id="UP001500353">
    <property type="component" value="Unassembled WGS sequence"/>
</dbReference>
<dbReference type="EMBL" id="BAABHX010000002">
    <property type="protein sequence ID" value="GAA5088420.1"/>
    <property type="molecule type" value="Genomic_DNA"/>
</dbReference>
<comment type="caution">
    <text evidence="1">The sequence shown here is derived from an EMBL/GenBank/DDBJ whole genome shotgun (WGS) entry which is preliminary data.</text>
</comment>
<evidence type="ECO:0000313" key="2">
    <source>
        <dbReference type="Proteomes" id="UP001500353"/>
    </source>
</evidence>
<gene>
    <name evidence="1" type="ORF">GCM10023210_12050</name>
</gene>
<dbReference type="RefSeq" id="WP_345201050.1">
    <property type="nucleotide sequence ID" value="NZ_BAABHX010000002.1"/>
</dbReference>
<protein>
    <recommendedName>
        <fullName evidence="3">DUF3887 domain-containing protein</fullName>
    </recommendedName>
</protein>
<reference evidence="2" key="1">
    <citation type="journal article" date="2019" name="Int. J. Syst. Evol. Microbiol.">
        <title>The Global Catalogue of Microorganisms (GCM) 10K type strain sequencing project: providing services to taxonomists for standard genome sequencing and annotation.</title>
        <authorList>
            <consortium name="The Broad Institute Genomics Platform"/>
            <consortium name="The Broad Institute Genome Sequencing Center for Infectious Disease"/>
            <person name="Wu L."/>
            <person name="Ma J."/>
        </authorList>
    </citation>
    <scope>NUCLEOTIDE SEQUENCE [LARGE SCALE GENOMIC DNA]</scope>
    <source>
        <strain evidence="2">JCM 18019</strain>
    </source>
</reference>
<name>A0ABP9LZ11_9FLAO</name>
<evidence type="ECO:0000313" key="1">
    <source>
        <dbReference type="EMBL" id="GAA5088420.1"/>
    </source>
</evidence>
<proteinExistence type="predicted"/>
<evidence type="ECO:0008006" key="3">
    <source>
        <dbReference type="Google" id="ProtNLM"/>
    </source>
</evidence>
<sequence length="151" mass="17972">MKKLLLLGFINLFVFGFGQKSYSKINDSKVDKERLKVGKSFIDEYIRKCHDKDYTEFKGFLIDKRIESELYKKFPKACEENGKMEVLNFNSAYTYDDFKGVDPVDVFIYDFKLENLPKLKYASVWVYEDKNVIGSIYFSEEKPIYKKKKRN</sequence>
<accession>A0ABP9LZ11</accession>
<keyword evidence="2" id="KW-1185">Reference proteome</keyword>
<organism evidence="1 2">
    <name type="scientific">Chryseobacterium ginsengisoli</name>
    <dbReference type="NCBI Taxonomy" id="363853"/>
    <lineage>
        <taxon>Bacteria</taxon>
        <taxon>Pseudomonadati</taxon>
        <taxon>Bacteroidota</taxon>
        <taxon>Flavobacteriia</taxon>
        <taxon>Flavobacteriales</taxon>
        <taxon>Weeksellaceae</taxon>
        <taxon>Chryseobacterium group</taxon>
        <taxon>Chryseobacterium</taxon>
    </lineage>
</organism>